<dbReference type="Proteomes" id="UP001595533">
    <property type="component" value="Unassembled WGS sequence"/>
</dbReference>
<dbReference type="InterPro" id="IPR003538">
    <property type="entry name" value="TonB"/>
</dbReference>
<evidence type="ECO:0000256" key="1">
    <source>
        <dbReference type="ARBA" id="ARBA00004167"/>
    </source>
</evidence>
<keyword evidence="6" id="KW-0732">Signal</keyword>
<keyword evidence="5" id="KW-0997">Cell inner membrane</keyword>
<evidence type="ECO:0000313" key="8">
    <source>
        <dbReference type="EMBL" id="MFC3194734.1"/>
    </source>
</evidence>
<dbReference type="Pfam" id="PF08238">
    <property type="entry name" value="Sel1"/>
    <property type="match status" value="4"/>
</dbReference>
<dbReference type="SUPFAM" id="SSF74653">
    <property type="entry name" value="TolA/TonB C-terminal domain"/>
    <property type="match status" value="1"/>
</dbReference>
<sequence>MSNHLQIVLLFLLLTVTPGWSKTTQADILTAIKQHEQGHHQQAFDAFKSLAALGSNQARYHLAHMYFNGEGVQQDVQLAYAWSQLIGEETSDNLQNLRQIIQQNLTSEQLLQASQLAKKLNESWGDDAILSQLAPIKHNPDQRQENNQGFNITMTERAAPRYPKREYLNGTQGWVRVAFKIFPDGSVRDPYILESVPNEVFDEVTIEAISKFRFSISFDDQATIKPIPAVQMVQYVLNEPQEMVRTYQQRLHELKQKAEAGHPAAQYYYALAASSRSLIKDYVDMPEASVNNWLLKAAQNGHSDAQFQLGYNIYYGKGCQQDKQRGINWMVEAAQRGHARAARQAYEYLITDQLINTSDHPPEYWLKLAAEAGDPDSQLAYAQHLLQAGQLTKEDTSHINDLLESYQKSRDRSVSYYQAEALLHEHLGNPKKAKRAQKKATKLANKLGWDLAK</sequence>
<comment type="subcellular location">
    <subcellularLocation>
        <location evidence="5">Cell inner membrane</location>
        <topology evidence="5">Single-pass membrane protein</topology>
        <orientation evidence="5">Periplasmic side</orientation>
    </subcellularLocation>
    <subcellularLocation>
        <location evidence="1">Membrane</location>
        <topology evidence="1">Single-pass membrane protein</topology>
    </subcellularLocation>
</comment>
<dbReference type="Gene3D" id="3.30.2420.10">
    <property type="entry name" value="TonB"/>
    <property type="match status" value="1"/>
</dbReference>
<dbReference type="SMART" id="SM00671">
    <property type="entry name" value="SEL1"/>
    <property type="match status" value="2"/>
</dbReference>
<keyword evidence="5" id="KW-0735">Signal-anchor</keyword>
<dbReference type="PANTHER" id="PTHR11102">
    <property type="entry name" value="SEL-1-LIKE PROTEIN"/>
    <property type="match status" value="1"/>
</dbReference>
<dbReference type="RefSeq" id="WP_077410785.1">
    <property type="nucleotide sequence ID" value="NZ_JBHRTS010000005.1"/>
</dbReference>
<evidence type="ECO:0000256" key="6">
    <source>
        <dbReference type="SAM" id="SignalP"/>
    </source>
</evidence>
<dbReference type="Pfam" id="PF03544">
    <property type="entry name" value="TonB_C"/>
    <property type="match status" value="1"/>
</dbReference>
<organism evidence="8 9">
    <name type="scientific">Marinicella sediminis</name>
    <dbReference type="NCBI Taxonomy" id="1792834"/>
    <lineage>
        <taxon>Bacteria</taxon>
        <taxon>Pseudomonadati</taxon>
        <taxon>Pseudomonadota</taxon>
        <taxon>Gammaproteobacteria</taxon>
        <taxon>Lysobacterales</taxon>
        <taxon>Marinicellaceae</taxon>
        <taxon>Marinicella</taxon>
    </lineage>
</organism>
<proteinExistence type="inferred from homology"/>
<comment type="similarity">
    <text evidence="5">Belongs to the TonB family.</text>
</comment>
<dbReference type="SUPFAM" id="SSF81901">
    <property type="entry name" value="HCP-like"/>
    <property type="match status" value="2"/>
</dbReference>
<reference evidence="9" key="1">
    <citation type="journal article" date="2019" name="Int. J. Syst. Evol. Microbiol.">
        <title>The Global Catalogue of Microorganisms (GCM) 10K type strain sequencing project: providing services to taxonomists for standard genome sequencing and annotation.</title>
        <authorList>
            <consortium name="The Broad Institute Genomics Platform"/>
            <consortium name="The Broad Institute Genome Sequencing Center for Infectious Disease"/>
            <person name="Wu L."/>
            <person name="Ma J."/>
        </authorList>
    </citation>
    <scope>NUCLEOTIDE SEQUENCE [LARGE SCALE GENOMIC DNA]</scope>
    <source>
        <strain evidence="9">KCTC 42953</strain>
    </source>
</reference>
<dbReference type="NCBIfam" id="TIGR01352">
    <property type="entry name" value="tonB_Cterm"/>
    <property type="match status" value="1"/>
</dbReference>
<feature type="chain" id="PRO_5046201835" description="Protein TonB" evidence="6">
    <location>
        <begin position="22"/>
        <end position="453"/>
    </location>
</feature>
<dbReference type="InterPro" id="IPR037682">
    <property type="entry name" value="TonB_C"/>
</dbReference>
<dbReference type="InterPro" id="IPR006260">
    <property type="entry name" value="TonB/TolA_C"/>
</dbReference>
<keyword evidence="5" id="KW-0653">Protein transport</keyword>
<evidence type="ECO:0000313" key="9">
    <source>
        <dbReference type="Proteomes" id="UP001595533"/>
    </source>
</evidence>
<feature type="domain" description="TonB C-terminal" evidence="7">
    <location>
        <begin position="147"/>
        <end position="244"/>
    </location>
</feature>
<keyword evidence="4" id="KW-0472">Membrane</keyword>
<keyword evidence="9" id="KW-1185">Reference proteome</keyword>
<keyword evidence="5" id="KW-1003">Cell membrane</keyword>
<comment type="caution">
    <text evidence="8">The sequence shown here is derived from an EMBL/GenBank/DDBJ whole genome shotgun (WGS) entry which is preliminary data.</text>
</comment>
<evidence type="ECO:0000256" key="5">
    <source>
        <dbReference type="RuleBase" id="RU362123"/>
    </source>
</evidence>
<dbReference type="Gene3D" id="1.25.40.10">
    <property type="entry name" value="Tetratricopeptide repeat domain"/>
    <property type="match status" value="2"/>
</dbReference>
<dbReference type="PRINTS" id="PR01374">
    <property type="entry name" value="TONBPROTEIN"/>
</dbReference>
<protein>
    <recommendedName>
        <fullName evidence="5">Protein TonB</fullName>
    </recommendedName>
</protein>
<dbReference type="InterPro" id="IPR011990">
    <property type="entry name" value="TPR-like_helical_dom_sf"/>
</dbReference>
<dbReference type="PROSITE" id="PS52015">
    <property type="entry name" value="TONB_CTD"/>
    <property type="match status" value="1"/>
</dbReference>
<dbReference type="EMBL" id="JBHRTS010000005">
    <property type="protein sequence ID" value="MFC3194734.1"/>
    <property type="molecule type" value="Genomic_DNA"/>
</dbReference>
<dbReference type="PANTHER" id="PTHR11102:SF160">
    <property type="entry name" value="ERAD-ASSOCIATED E3 UBIQUITIN-PROTEIN LIGASE COMPONENT HRD3"/>
    <property type="match status" value="1"/>
</dbReference>
<evidence type="ECO:0000256" key="2">
    <source>
        <dbReference type="ARBA" id="ARBA00022692"/>
    </source>
</evidence>
<keyword evidence="3" id="KW-1133">Transmembrane helix</keyword>
<evidence type="ECO:0000259" key="7">
    <source>
        <dbReference type="PROSITE" id="PS52015"/>
    </source>
</evidence>
<gene>
    <name evidence="8" type="ORF">ACFODZ_10840</name>
</gene>
<name>A0ABV7J9C2_9GAMM</name>
<dbReference type="InterPro" id="IPR006597">
    <property type="entry name" value="Sel1-like"/>
</dbReference>
<evidence type="ECO:0000256" key="3">
    <source>
        <dbReference type="ARBA" id="ARBA00022989"/>
    </source>
</evidence>
<dbReference type="InterPro" id="IPR050767">
    <property type="entry name" value="Sel1_AlgK"/>
</dbReference>
<comment type="function">
    <text evidence="5">Interacts with outer membrane receptor proteins that carry out high-affinity binding and energy dependent uptake into the periplasmic space of specific substrates. It could act to transduce energy from the cytoplasmic membrane to specific energy-requiring processes in the outer membrane, resulting in the release into the periplasm of ligands bound by these outer membrane proteins.</text>
</comment>
<evidence type="ECO:0000256" key="4">
    <source>
        <dbReference type="ARBA" id="ARBA00023136"/>
    </source>
</evidence>
<keyword evidence="5" id="KW-0813">Transport</keyword>
<keyword evidence="2" id="KW-0812">Transmembrane</keyword>
<feature type="signal peptide" evidence="6">
    <location>
        <begin position="1"/>
        <end position="21"/>
    </location>
</feature>
<accession>A0ABV7J9C2</accession>